<protein>
    <submittedName>
        <fullName evidence="1">Putative NHN endonuclease</fullName>
    </submittedName>
</protein>
<evidence type="ECO:0000313" key="1">
    <source>
        <dbReference type="EMBL" id="QEG08883.1"/>
    </source>
</evidence>
<keyword evidence="2" id="KW-1185">Reference proteome</keyword>
<reference evidence="1 2" key="1">
    <citation type="submission" date="2019-04" db="EMBL/GenBank/DDBJ databases">
        <title>Nine Novel Phages from a Plateau Lake in Southwest China Provide Insights into Aeromonas Phage Diversity.</title>
        <authorList>
            <person name="Xiao W."/>
            <person name="Bai M."/>
            <person name="Wang Y."/>
            <person name="Cui X."/>
        </authorList>
    </citation>
    <scope>NUCLEOTIDE SEQUENCE [LARGE SCALE GENOMIC DNA]</scope>
</reference>
<dbReference type="EMBL" id="MK813941">
    <property type="protein sequence ID" value="QEG08883.1"/>
    <property type="molecule type" value="Genomic_DNA"/>
</dbReference>
<keyword evidence="1" id="KW-0378">Hydrolase</keyword>
<name>A0A5B9NDK2_9CAUD</name>
<dbReference type="GeneID" id="55617339"/>
<keyword evidence="1" id="KW-0540">Nuclease</keyword>
<organism evidence="1 2">
    <name type="scientific">Aeromonas phage 4L372XY</name>
    <dbReference type="NCBI Taxonomy" id="2588520"/>
    <lineage>
        <taxon>Viruses</taxon>
        <taxon>Duplodnaviria</taxon>
        <taxon>Heunggongvirae</taxon>
        <taxon>Uroviricota</taxon>
        <taxon>Caudoviricetes</taxon>
        <taxon>Plateaulakevirus</taxon>
        <taxon>Plateaulakevirus pv4L372XY</taxon>
    </lineage>
</organism>
<keyword evidence="1" id="KW-0255">Endonuclease</keyword>
<evidence type="ECO:0000313" key="2">
    <source>
        <dbReference type="Proteomes" id="UP000325103"/>
    </source>
</evidence>
<gene>
    <name evidence="1" type="primary">4L372XY_168</name>
</gene>
<proteinExistence type="predicted"/>
<sequence>MKLEIELVPKTAWFNNLRSFLTKEEWDIVRKKCYKEANHHCEVCGGAGDKWSVECHEIWEYTKSHKVKLKGLIALCPDCHEVKHIGLAQIRGRFYQALNHFMKVNNVSKQEAIKYVNSCFSLWNERNKVDWKLDVSYLKEYMERS</sequence>
<dbReference type="GO" id="GO:0004519">
    <property type="term" value="F:endonuclease activity"/>
    <property type="evidence" value="ECO:0007669"/>
    <property type="project" value="UniProtKB-KW"/>
</dbReference>
<accession>A0A5B9NDK2</accession>
<dbReference type="KEGG" id="vg:55617339"/>
<dbReference type="RefSeq" id="YP_009846967.1">
    <property type="nucleotide sequence ID" value="NC_048772.1"/>
</dbReference>
<dbReference type="Proteomes" id="UP000325103">
    <property type="component" value="Segment"/>
</dbReference>